<dbReference type="InterPro" id="IPR011042">
    <property type="entry name" value="6-blade_b-propeller_TolB-like"/>
</dbReference>
<protein>
    <submittedName>
        <fullName evidence="2">Peptidase</fullName>
    </submittedName>
</protein>
<dbReference type="Gene3D" id="2.120.10.30">
    <property type="entry name" value="TolB, C-terminal domain"/>
    <property type="match status" value="1"/>
</dbReference>
<dbReference type="Pfam" id="PF00326">
    <property type="entry name" value="Peptidase_S9"/>
    <property type="match status" value="1"/>
</dbReference>
<proteinExistence type="predicted"/>
<dbReference type="InterPro" id="IPR050585">
    <property type="entry name" value="Xaa-Pro_dipeptidyl-ppase/CocE"/>
</dbReference>
<dbReference type="Proteomes" id="UP000075260">
    <property type="component" value="Unassembled WGS sequence"/>
</dbReference>
<reference evidence="2 3" key="1">
    <citation type="submission" date="2014-02" db="EMBL/GenBank/DDBJ databases">
        <title>The small core and large imbalanced accessory genome model reveals a collaborative survival strategy of Sorangium cellulosum strains in nature.</title>
        <authorList>
            <person name="Han K."/>
            <person name="Peng R."/>
            <person name="Blom J."/>
            <person name="Li Y.-Z."/>
        </authorList>
    </citation>
    <scope>NUCLEOTIDE SEQUENCE [LARGE SCALE GENOMIC DNA]</scope>
    <source>
        <strain evidence="2 3">So0008-312</strain>
    </source>
</reference>
<dbReference type="GO" id="GO:0008236">
    <property type="term" value="F:serine-type peptidase activity"/>
    <property type="evidence" value="ECO:0007669"/>
    <property type="project" value="InterPro"/>
</dbReference>
<organism evidence="2 3">
    <name type="scientific">Sorangium cellulosum</name>
    <name type="common">Polyangium cellulosum</name>
    <dbReference type="NCBI Taxonomy" id="56"/>
    <lineage>
        <taxon>Bacteria</taxon>
        <taxon>Pseudomonadati</taxon>
        <taxon>Myxococcota</taxon>
        <taxon>Polyangia</taxon>
        <taxon>Polyangiales</taxon>
        <taxon>Polyangiaceae</taxon>
        <taxon>Sorangium</taxon>
    </lineage>
</organism>
<evidence type="ECO:0000313" key="2">
    <source>
        <dbReference type="EMBL" id="KYF72876.1"/>
    </source>
</evidence>
<dbReference type="PANTHER" id="PTHR43056:SF5">
    <property type="entry name" value="PEPTIDASE S9 PROLYL OLIGOPEPTIDASE CATALYTIC DOMAIN-CONTAINING PROTEIN"/>
    <property type="match status" value="1"/>
</dbReference>
<feature type="domain" description="Peptidase S9 prolyl oligopeptidase catalytic" evidence="1">
    <location>
        <begin position="430"/>
        <end position="633"/>
    </location>
</feature>
<dbReference type="PANTHER" id="PTHR43056">
    <property type="entry name" value="PEPTIDASE S9 PROLYL OLIGOPEPTIDASE"/>
    <property type="match status" value="1"/>
</dbReference>
<sequence length="642" mass="69701">MRSPVTTTPFPYGSWRSPVSSQLIAAGSTSLANVLVDSGDIYWVEGRAREGGRNVLVRRGADGQAVDVTPPPFNVRTRVHEYGGGAATVHRGTVYFSNFADQRLYRQRPGEAPEPLTPEGDLRYADGLVDAARNAWIGVREDHSAGDAAPVNTLVAIDLATGGPGRVLAGGNDFYSSPRLSPDGRHIAFLTWCHPNMPWIGNELWVAEIGADGALAKATRVAGGPEESIFQPEWSTEGVLHFVSDRSGWWNLYRYDRGESVALCPKDAEFGRAQWSFGLSTYAFLSSGRLVCTYTELGVDRLALLDLASGALAPIELPLTEYGDVRAYGGRVVCLAGSPTLPHSVLLVDPVAAESVTLRTSTEIADDPGLRRYFSMPEMVAFPTEGGETAYGFYYPPFNPDYPVSPGEEEKPPLLVLCHGGPTSAASTSLNLRIQYWTSRGVAVLDVNYGGSTGYGRAYRDRLNRRWGIVDVDDSVNGARSLVMRGEVDGRRVVIAGGSAGGYTTLMALATRGLFAGGASYYGVSDAEALVRDTHKFESHYLDSLIGPYPAERATYRERSPIEHADGIDVPVIFFQGDEDRVVPPNQAEMLVEALRSKRIPVGYLLFSGEQHGFRQASNIQRSLDAELYFYAATVFGVKLTF</sequence>
<dbReference type="EMBL" id="JEMA01000231">
    <property type="protein sequence ID" value="KYF72876.1"/>
    <property type="molecule type" value="Genomic_DNA"/>
</dbReference>
<evidence type="ECO:0000313" key="3">
    <source>
        <dbReference type="Proteomes" id="UP000075260"/>
    </source>
</evidence>
<dbReference type="InterPro" id="IPR029058">
    <property type="entry name" value="AB_hydrolase_fold"/>
</dbReference>
<dbReference type="InterPro" id="IPR001375">
    <property type="entry name" value="Peptidase_S9_cat"/>
</dbReference>
<gene>
    <name evidence="2" type="ORF">BE15_22415</name>
</gene>
<evidence type="ECO:0000259" key="1">
    <source>
        <dbReference type="Pfam" id="PF00326"/>
    </source>
</evidence>
<name>A0A150QYU9_SORCE</name>
<comment type="caution">
    <text evidence="2">The sequence shown here is derived from an EMBL/GenBank/DDBJ whole genome shotgun (WGS) entry which is preliminary data.</text>
</comment>
<dbReference type="AlphaFoldDB" id="A0A150QYU9"/>
<accession>A0A150QYU9</accession>
<dbReference type="GO" id="GO:0006508">
    <property type="term" value="P:proteolysis"/>
    <property type="evidence" value="ECO:0007669"/>
    <property type="project" value="InterPro"/>
</dbReference>
<dbReference type="Gene3D" id="3.40.50.1820">
    <property type="entry name" value="alpha/beta hydrolase"/>
    <property type="match status" value="1"/>
</dbReference>
<dbReference type="SUPFAM" id="SSF82171">
    <property type="entry name" value="DPP6 N-terminal domain-like"/>
    <property type="match status" value="1"/>
</dbReference>
<dbReference type="SUPFAM" id="SSF53474">
    <property type="entry name" value="alpha/beta-Hydrolases"/>
    <property type="match status" value="1"/>
</dbReference>